<feature type="domain" description="NADP-dependent oxidoreductase" evidence="3">
    <location>
        <begin position="17"/>
        <end position="147"/>
    </location>
</feature>
<accession>A0ABZ1BP53</accession>
<protein>
    <submittedName>
        <fullName evidence="4">Aldo/keto reductase</fullName>
    </submittedName>
</protein>
<evidence type="ECO:0000313" key="4">
    <source>
        <dbReference type="EMBL" id="WRP14582.1"/>
    </source>
</evidence>
<proteinExistence type="predicted"/>
<dbReference type="PANTHER" id="PTHR43625:SF88">
    <property type="entry name" value="OS07G0143000 PROTEIN"/>
    <property type="match status" value="1"/>
</dbReference>
<reference evidence="5" key="1">
    <citation type="submission" date="2023-12" db="EMBL/GenBank/DDBJ databases">
        <title>Novel isolates from deep terrestrial aquifers shed light on the physiology and ecology of the class Limnochordia.</title>
        <authorList>
            <person name="Karnachuk O.V."/>
            <person name="Lukina A.P."/>
            <person name="Avakyan M.R."/>
            <person name="Kadnikov V."/>
            <person name="Begmatov S."/>
            <person name="Beletsky A.V."/>
            <person name="Mardanov A.V."/>
            <person name="Ravin N.V."/>
        </authorList>
    </citation>
    <scope>NUCLEOTIDE SEQUENCE [LARGE SCALE GENOMIC DNA]</scope>
    <source>
        <strain evidence="5">LN</strain>
    </source>
</reference>
<evidence type="ECO:0000256" key="2">
    <source>
        <dbReference type="SAM" id="MobiDB-lite"/>
    </source>
</evidence>
<sequence length="199" mass="21726">MAVQIPLGRTGIEVSALGIGTWAWGERLWGYGSSYSDPDLQEAFRVALAEGITLFDTAEIYGWGRSEQLLGRFIAESGATASGDPATSDAPRPRVVVATKFMPYPWRLTRASLLRALRRSLQRLGLQQVDLYQVHWPFPPVPADAWMDHGRRGAGWAGAGRRRLQLRRHSDAAGLRGPRSARCRAGLQPGGVQPAAPQA</sequence>
<dbReference type="InterPro" id="IPR023210">
    <property type="entry name" value="NADP_OxRdtase_dom"/>
</dbReference>
<dbReference type="SUPFAM" id="SSF51430">
    <property type="entry name" value="NAD(P)-linked oxidoreductase"/>
    <property type="match status" value="1"/>
</dbReference>
<dbReference type="Pfam" id="PF00248">
    <property type="entry name" value="Aldo_ket_red"/>
    <property type="match status" value="1"/>
</dbReference>
<gene>
    <name evidence="4" type="ORF">VLY81_14400</name>
</gene>
<name>A0ABZ1BP53_9FIRM</name>
<organism evidence="4 5">
    <name type="scientific">Geochorda subterranea</name>
    <dbReference type="NCBI Taxonomy" id="3109564"/>
    <lineage>
        <taxon>Bacteria</taxon>
        <taxon>Bacillati</taxon>
        <taxon>Bacillota</taxon>
        <taxon>Limnochordia</taxon>
        <taxon>Limnochordales</taxon>
        <taxon>Geochordaceae</taxon>
        <taxon>Geochorda</taxon>
    </lineage>
</organism>
<evidence type="ECO:0000313" key="5">
    <source>
        <dbReference type="Proteomes" id="UP001333102"/>
    </source>
</evidence>
<dbReference type="InterPro" id="IPR036812">
    <property type="entry name" value="NAD(P)_OxRdtase_dom_sf"/>
</dbReference>
<evidence type="ECO:0000256" key="1">
    <source>
        <dbReference type="ARBA" id="ARBA00023002"/>
    </source>
</evidence>
<dbReference type="PANTHER" id="PTHR43625">
    <property type="entry name" value="AFLATOXIN B1 ALDEHYDE REDUCTASE"/>
    <property type="match status" value="1"/>
</dbReference>
<keyword evidence="5" id="KW-1185">Reference proteome</keyword>
<evidence type="ECO:0000259" key="3">
    <source>
        <dbReference type="Pfam" id="PF00248"/>
    </source>
</evidence>
<dbReference type="Gene3D" id="3.20.20.100">
    <property type="entry name" value="NADP-dependent oxidoreductase domain"/>
    <property type="match status" value="1"/>
</dbReference>
<keyword evidence="1" id="KW-0560">Oxidoreductase</keyword>
<dbReference type="EMBL" id="CP141614">
    <property type="protein sequence ID" value="WRP14582.1"/>
    <property type="molecule type" value="Genomic_DNA"/>
</dbReference>
<dbReference type="Proteomes" id="UP001333102">
    <property type="component" value="Chromosome"/>
</dbReference>
<feature type="region of interest" description="Disordered" evidence="2">
    <location>
        <begin position="169"/>
        <end position="199"/>
    </location>
</feature>
<dbReference type="InterPro" id="IPR050791">
    <property type="entry name" value="Aldo-Keto_reductase"/>
</dbReference>